<feature type="compositionally biased region" description="Polar residues" evidence="1">
    <location>
        <begin position="92"/>
        <end position="104"/>
    </location>
</feature>
<keyword evidence="3" id="KW-1185">Reference proteome</keyword>
<protein>
    <submittedName>
        <fullName evidence="2">Uncharacterized protein</fullName>
    </submittedName>
</protein>
<evidence type="ECO:0000313" key="2">
    <source>
        <dbReference type="EMBL" id="KAI7812045.1"/>
    </source>
</evidence>
<gene>
    <name evidence="2" type="ORF">IRJ41_022319</name>
</gene>
<comment type="caution">
    <text evidence="2">The sequence shown here is derived from an EMBL/GenBank/DDBJ whole genome shotgun (WGS) entry which is preliminary data.</text>
</comment>
<dbReference type="EMBL" id="JAFHDT010000003">
    <property type="protein sequence ID" value="KAI7812045.1"/>
    <property type="molecule type" value="Genomic_DNA"/>
</dbReference>
<reference evidence="2" key="1">
    <citation type="submission" date="2021-02" db="EMBL/GenBank/DDBJ databases">
        <title>Comparative genomics reveals that relaxation of natural selection precedes convergent phenotypic evolution of cavefish.</title>
        <authorList>
            <person name="Peng Z."/>
        </authorList>
    </citation>
    <scope>NUCLEOTIDE SEQUENCE</scope>
    <source>
        <tissue evidence="2">Muscle</tissue>
    </source>
</reference>
<feature type="non-terminal residue" evidence="2">
    <location>
        <position position="1"/>
    </location>
</feature>
<feature type="region of interest" description="Disordered" evidence="1">
    <location>
        <begin position="22"/>
        <end position="42"/>
    </location>
</feature>
<feature type="region of interest" description="Disordered" evidence="1">
    <location>
        <begin position="60"/>
        <end position="104"/>
    </location>
</feature>
<accession>A0A9W7X1E8</accession>
<sequence>ASFAVEEIAPDVDSVFEASTIHKNKKSKKTKKERKDKSKTKRAADILLEDGCHDTVSFKQMHDCKKRKKSKKNKIKPEEDFQLLPPIRTPKSENQLKQSSSTHTGFTHQIHPVICISPDPAPKHSSKRGCLNRVKEVENDKSKKQVVFNLPPEPSQAADTHVKPFTTRNAYNSATSLPRAIYSGNLSQGKQLVGESSLESQTTAEEMSSQDLFITQKSFSEPNLNLFSSASGNDVTIVSVQEEHSCRMTADAATQTENFFTFPEVANCLRFQQQQKISTFTEEPMDLRLPKRARQVQRANQPAKHPVASCIGQPKLKISDTSSEDGDMVPKTKGEFSQLKVIQTRLNESFFFKVKGYDSPKPVCPLMKLTESTEKKTKK</sequence>
<proteinExistence type="predicted"/>
<organism evidence="2 3">
    <name type="scientific">Triplophysa rosa</name>
    <name type="common">Cave loach</name>
    <dbReference type="NCBI Taxonomy" id="992332"/>
    <lineage>
        <taxon>Eukaryota</taxon>
        <taxon>Metazoa</taxon>
        <taxon>Chordata</taxon>
        <taxon>Craniata</taxon>
        <taxon>Vertebrata</taxon>
        <taxon>Euteleostomi</taxon>
        <taxon>Actinopterygii</taxon>
        <taxon>Neopterygii</taxon>
        <taxon>Teleostei</taxon>
        <taxon>Ostariophysi</taxon>
        <taxon>Cypriniformes</taxon>
        <taxon>Nemacheilidae</taxon>
        <taxon>Triplophysa</taxon>
    </lineage>
</organism>
<feature type="compositionally biased region" description="Basic residues" evidence="1">
    <location>
        <begin position="22"/>
        <end position="41"/>
    </location>
</feature>
<name>A0A9W7X1E8_TRIRA</name>
<evidence type="ECO:0000313" key="3">
    <source>
        <dbReference type="Proteomes" id="UP001059041"/>
    </source>
</evidence>
<dbReference type="AlphaFoldDB" id="A0A9W7X1E8"/>
<feature type="compositionally biased region" description="Basic residues" evidence="1">
    <location>
        <begin position="64"/>
        <end position="74"/>
    </location>
</feature>
<evidence type="ECO:0000256" key="1">
    <source>
        <dbReference type="SAM" id="MobiDB-lite"/>
    </source>
</evidence>
<dbReference type="Proteomes" id="UP001059041">
    <property type="component" value="Linkage Group LG3"/>
</dbReference>